<dbReference type="InterPro" id="IPR004549">
    <property type="entry name" value="Acetyl_CoA_COase_biotin_COase"/>
</dbReference>
<evidence type="ECO:0000256" key="13">
    <source>
        <dbReference type="RuleBase" id="RU365063"/>
    </source>
</evidence>
<accession>A0A0L6TZ54</accession>
<dbReference type="PANTHER" id="PTHR48095:SF2">
    <property type="entry name" value="BIOTIN CARBOXYLASE, CHLOROPLASTIC"/>
    <property type="match status" value="1"/>
</dbReference>
<dbReference type="Gene3D" id="3.30.470.20">
    <property type="entry name" value="ATP-grasp fold, B domain"/>
    <property type="match status" value="1"/>
</dbReference>
<dbReference type="OrthoDB" id="9807469at2"/>
<dbReference type="InterPro" id="IPR011054">
    <property type="entry name" value="Rudment_hybrid_motif"/>
</dbReference>
<dbReference type="SUPFAM" id="SSF56059">
    <property type="entry name" value="Glutathione synthetase ATP-binding domain-like"/>
    <property type="match status" value="1"/>
</dbReference>
<dbReference type="EMBL" id="LGYO01000027">
    <property type="protein sequence ID" value="KNZ41561.1"/>
    <property type="molecule type" value="Genomic_DNA"/>
</dbReference>
<dbReference type="InterPro" id="IPR011764">
    <property type="entry name" value="Biotin_carboxylation_dom"/>
</dbReference>
<dbReference type="Proteomes" id="UP000036873">
    <property type="component" value="Unassembled WGS sequence"/>
</dbReference>
<keyword evidence="5 13" id="KW-0436">Ligase</keyword>
<keyword evidence="13" id="KW-0275">Fatty acid biosynthesis</keyword>
<dbReference type="Pfam" id="PF02785">
    <property type="entry name" value="Biotin_carb_C"/>
    <property type="match status" value="1"/>
</dbReference>
<keyword evidence="13" id="KW-0276">Fatty acid metabolism</keyword>
<dbReference type="FunFam" id="3.30.1490.20:FF:000003">
    <property type="entry name" value="acetyl-CoA carboxylase isoform X1"/>
    <property type="match status" value="1"/>
</dbReference>
<dbReference type="GO" id="GO:0046872">
    <property type="term" value="F:metal ion binding"/>
    <property type="evidence" value="ECO:0007669"/>
    <property type="project" value="UniProtKB-KW"/>
</dbReference>
<evidence type="ECO:0000256" key="1">
    <source>
        <dbReference type="ARBA" id="ARBA00003761"/>
    </source>
</evidence>
<reference evidence="17" key="1">
    <citation type="submission" date="2015-07" db="EMBL/GenBank/DDBJ databases">
        <title>Draft genome sequence of Acetobacterium bakii DSM 8293, a potential psychrophilic chemical producer through syngas fermentation.</title>
        <authorList>
            <person name="Song Y."/>
            <person name="Hwang S."/>
            <person name="Cho B.-K."/>
        </authorList>
    </citation>
    <scope>NUCLEOTIDE SEQUENCE [LARGE SCALE GENOMIC DNA]</scope>
    <source>
        <strain evidence="17">DSM 8239</strain>
    </source>
</reference>
<dbReference type="STRING" id="52689.AKG39_11275"/>
<dbReference type="UniPathway" id="UPA00655">
    <property type="reaction ID" value="UER00711"/>
</dbReference>
<dbReference type="PROSITE" id="PS50979">
    <property type="entry name" value="BC"/>
    <property type="match status" value="1"/>
</dbReference>
<dbReference type="Pfam" id="PF02786">
    <property type="entry name" value="CPSase_L_D2"/>
    <property type="match status" value="1"/>
</dbReference>
<evidence type="ECO:0000256" key="12">
    <source>
        <dbReference type="PROSITE-ProRule" id="PRU00409"/>
    </source>
</evidence>
<dbReference type="NCBIfam" id="NF006367">
    <property type="entry name" value="PRK08591.1"/>
    <property type="match status" value="1"/>
</dbReference>
<keyword evidence="6" id="KW-0479">Metal-binding</keyword>
<evidence type="ECO:0000256" key="8">
    <source>
        <dbReference type="ARBA" id="ARBA00022840"/>
    </source>
</evidence>
<organism evidence="16 17">
    <name type="scientific">Acetobacterium bakii</name>
    <dbReference type="NCBI Taxonomy" id="52689"/>
    <lineage>
        <taxon>Bacteria</taxon>
        <taxon>Bacillati</taxon>
        <taxon>Bacillota</taxon>
        <taxon>Clostridia</taxon>
        <taxon>Eubacteriales</taxon>
        <taxon>Eubacteriaceae</taxon>
        <taxon>Acetobacterium</taxon>
    </lineage>
</organism>
<evidence type="ECO:0000256" key="4">
    <source>
        <dbReference type="ARBA" id="ARBA00013263"/>
    </source>
</evidence>
<dbReference type="SUPFAM" id="SSF51246">
    <property type="entry name" value="Rudiment single hybrid motif"/>
    <property type="match status" value="1"/>
</dbReference>
<evidence type="ECO:0000313" key="16">
    <source>
        <dbReference type="EMBL" id="KNZ41561.1"/>
    </source>
</evidence>
<evidence type="ECO:0000256" key="10">
    <source>
        <dbReference type="ARBA" id="ARBA00023267"/>
    </source>
</evidence>
<dbReference type="PROSITE" id="PS00867">
    <property type="entry name" value="CPSASE_2"/>
    <property type="match status" value="1"/>
</dbReference>
<dbReference type="GO" id="GO:0004075">
    <property type="term" value="F:biotin carboxylase activity"/>
    <property type="evidence" value="ECO:0007669"/>
    <property type="project" value="UniProtKB-EC"/>
</dbReference>
<keyword evidence="13" id="KW-0444">Lipid biosynthesis</keyword>
<keyword evidence="17" id="KW-1185">Reference proteome</keyword>
<dbReference type="FunFam" id="3.40.50.20:FF:000010">
    <property type="entry name" value="Propionyl-CoA carboxylase subunit alpha"/>
    <property type="match status" value="1"/>
</dbReference>
<evidence type="ECO:0000259" key="14">
    <source>
        <dbReference type="PROSITE" id="PS50975"/>
    </source>
</evidence>
<comment type="subunit">
    <text evidence="3 13">Acetyl-CoA carboxylase is a heterohexamer of biotin carboxyl carrier protein, biotin carboxylase and the two subunits of carboxyl transferase in a 2:2 complex.</text>
</comment>
<comment type="catalytic activity">
    <reaction evidence="11 13">
        <text>N(6)-biotinyl-L-lysyl-[protein] + hydrogencarbonate + ATP = N(6)-carboxybiotinyl-L-lysyl-[protein] + ADP + phosphate + H(+)</text>
        <dbReference type="Rhea" id="RHEA:13501"/>
        <dbReference type="Rhea" id="RHEA-COMP:10505"/>
        <dbReference type="Rhea" id="RHEA-COMP:10506"/>
        <dbReference type="ChEBI" id="CHEBI:15378"/>
        <dbReference type="ChEBI" id="CHEBI:17544"/>
        <dbReference type="ChEBI" id="CHEBI:30616"/>
        <dbReference type="ChEBI" id="CHEBI:43474"/>
        <dbReference type="ChEBI" id="CHEBI:83144"/>
        <dbReference type="ChEBI" id="CHEBI:83145"/>
        <dbReference type="ChEBI" id="CHEBI:456216"/>
        <dbReference type="EC" id="6.3.4.14"/>
    </reaction>
</comment>
<dbReference type="InterPro" id="IPR005482">
    <property type="entry name" value="Biotin_COase_C"/>
</dbReference>
<dbReference type="PANTHER" id="PTHR48095">
    <property type="entry name" value="PYRUVATE CARBOXYLASE SUBUNIT A"/>
    <property type="match status" value="1"/>
</dbReference>
<comment type="function">
    <text evidence="1 13">This protein is a component of the acetyl coenzyme A carboxylase complex; first, biotin carboxylase catalyzes the carboxylation of the carrier protein and then the transcarboxylase transfers the carboxyl group to form malonyl-CoA.</text>
</comment>
<dbReference type="InterPro" id="IPR011761">
    <property type="entry name" value="ATP-grasp"/>
</dbReference>
<dbReference type="InterPro" id="IPR005481">
    <property type="entry name" value="BC-like_N"/>
</dbReference>
<protein>
    <recommendedName>
        <fullName evidence="4 13">Biotin carboxylase</fullName>
        <ecNumber evidence="4 13">6.3.4.14</ecNumber>
    </recommendedName>
    <alternativeName>
        <fullName evidence="13">Acetyl-coenzyme A carboxylase biotin carboxylase subunit A</fullName>
    </alternativeName>
</protein>
<feature type="domain" description="ATP-grasp" evidence="14">
    <location>
        <begin position="120"/>
        <end position="316"/>
    </location>
</feature>
<comment type="pathway">
    <text evidence="2 13">Lipid metabolism; malonyl-CoA biosynthesis; malonyl-CoA from acetyl-CoA: step 1/1.</text>
</comment>
<proteinExistence type="predicted"/>
<gene>
    <name evidence="16" type="ORF">AKG39_11275</name>
</gene>
<dbReference type="SUPFAM" id="SSF52440">
    <property type="entry name" value="PreATP-grasp domain"/>
    <property type="match status" value="1"/>
</dbReference>
<feature type="domain" description="Biotin carboxylation" evidence="15">
    <location>
        <begin position="1"/>
        <end position="445"/>
    </location>
</feature>
<dbReference type="GO" id="GO:0005524">
    <property type="term" value="F:ATP binding"/>
    <property type="evidence" value="ECO:0007669"/>
    <property type="project" value="UniProtKB-UniRule"/>
</dbReference>
<keyword evidence="8 12" id="KW-0067">ATP-binding</keyword>
<evidence type="ECO:0000259" key="15">
    <source>
        <dbReference type="PROSITE" id="PS50979"/>
    </source>
</evidence>
<dbReference type="EC" id="6.3.4.14" evidence="4 13"/>
<keyword evidence="7 12" id="KW-0547">Nucleotide-binding</keyword>
<dbReference type="InterPro" id="IPR005479">
    <property type="entry name" value="CPAse_ATP-bd"/>
</dbReference>
<dbReference type="Pfam" id="PF00289">
    <property type="entry name" value="Biotin_carb_N"/>
    <property type="match status" value="1"/>
</dbReference>
<evidence type="ECO:0000256" key="3">
    <source>
        <dbReference type="ARBA" id="ARBA00011750"/>
    </source>
</evidence>
<dbReference type="PROSITE" id="PS50975">
    <property type="entry name" value="ATP_GRASP"/>
    <property type="match status" value="1"/>
</dbReference>
<keyword evidence="10 13" id="KW-0092">Biotin</keyword>
<dbReference type="InterPro" id="IPR051602">
    <property type="entry name" value="ACC_Biotin_Carboxylase"/>
</dbReference>
<dbReference type="NCBIfam" id="TIGR00514">
    <property type="entry name" value="accC"/>
    <property type="match status" value="1"/>
</dbReference>
<dbReference type="SMART" id="SM00878">
    <property type="entry name" value="Biotin_carb_C"/>
    <property type="match status" value="1"/>
</dbReference>
<dbReference type="GO" id="GO:2001295">
    <property type="term" value="P:malonyl-CoA biosynthetic process"/>
    <property type="evidence" value="ECO:0007669"/>
    <property type="project" value="UniProtKB-UniPathway"/>
</dbReference>
<keyword evidence="9" id="KW-0460">Magnesium</keyword>
<evidence type="ECO:0000256" key="11">
    <source>
        <dbReference type="ARBA" id="ARBA00048600"/>
    </source>
</evidence>
<evidence type="ECO:0000256" key="2">
    <source>
        <dbReference type="ARBA" id="ARBA00004956"/>
    </source>
</evidence>
<name>A0A0L6TZ54_9FIRM</name>
<comment type="caution">
    <text evidence="16">The sequence shown here is derived from an EMBL/GenBank/DDBJ whole genome shotgun (WGS) entry which is preliminary data.</text>
</comment>
<evidence type="ECO:0000256" key="5">
    <source>
        <dbReference type="ARBA" id="ARBA00022598"/>
    </source>
</evidence>
<evidence type="ECO:0000313" key="17">
    <source>
        <dbReference type="Proteomes" id="UP000036873"/>
    </source>
</evidence>
<dbReference type="AlphaFoldDB" id="A0A0L6TZ54"/>
<dbReference type="PATRIC" id="fig|52689.4.peg.1482"/>
<dbReference type="RefSeq" id="WP_050740500.1">
    <property type="nucleotide sequence ID" value="NZ_LGYO01000027.1"/>
</dbReference>
<evidence type="ECO:0000256" key="6">
    <source>
        <dbReference type="ARBA" id="ARBA00022723"/>
    </source>
</evidence>
<dbReference type="InterPro" id="IPR016185">
    <property type="entry name" value="PreATP-grasp_dom_sf"/>
</dbReference>
<dbReference type="GO" id="GO:0006633">
    <property type="term" value="P:fatty acid biosynthetic process"/>
    <property type="evidence" value="ECO:0007669"/>
    <property type="project" value="UniProtKB-KW"/>
</dbReference>
<evidence type="ECO:0000256" key="9">
    <source>
        <dbReference type="ARBA" id="ARBA00022842"/>
    </source>
</evidence>
<sequence length="450" mass="49686">MFSKILIANRGEIALRIIRACKEMGIATVAVFSEADESSLHVSLADESICIGPAPVTDSYLNISAILSAAVLTGAEAIHPGYGLLSENPKFARLCAQCEIAFIGPSWDLIEKMGDKDQARSTMEAAGVPIVPGTDIIDDPDEAQKRADAIGYPLLVKARSGGGGKGIRLVERSEAFLNEFHMARQEAQNAFSDGAVYLEKFLTRVKHIEVQLLCDHHGNVVTLGERECSIQRKNQKLLEESPSPSLTEETRQSMMAVSAKAAKAIGYKNAGTIEFLLDTQGNYYFMEMNTRLQVEHPITEMVTGIDIVKWQIRIASGLALTFTQDDVHIQGHAIECRINAENPLLDFRPNCGTISFLHVPGGPWVRFDTLLYQGYAIPPYYDSLVGKLIVHSKTRELTIRKMKAALCELVIEGIEHTSQVQLDILSNELFVKGDYYTDFMEVAFDKTISE</sequence>
<keyword evidence="13" id="KW-0443">Lipid metabolism</keyword>
<evidence type="ECO:0000256" key="7">
    <source>
        <dbReference type="ARBA" id="ARBA00022741"/>
    </source>
</evidence>